<reference evidence="1 2" key="1">
    <citation type="journal article" date="2021" name="Int. J. Syst. Evol. Microbiol.">
        <title>Characterization of a novel transitional group Rickettsia species (Rickettsia tillamookensis sp. nov.) from the western black-legged tick, Ixodes pacificus.</title>
        <authorList>
            <person name="Gauthier D.T."/>
            <person name="Karpathy S.E."/>
            <person name="Grizzard S.L."/>
            <person name="Batra D."/>
            <person name="Rowe L.A."/>
            <person name="Paddock C.D."/>
        </authorList>
    </citation>
    <scope>NUCLEOTIDE SEQUENCE [LARGE SCALE GENOMIC DNA]</scope>
    <source>
        <strain evidence="1 2">Tillamook 23</strain>
    </source>
</reference>
<dbReference type="SUPFAM" id="SSF48452">
    <property type="entry name" value="TPR-like"/>
    <property type="match status" value="1"/>
</dbReference>
<dbReference type="Proteomes" id="UP000595296">
    <property type="component" value="Chromosome"/>
</dbReference>
<evidence type="ECO:0000313" key="1">
    <source>
        <dbReference type="EMBL" id="QQV75775.1"/>
    </source>
</evidence>
<evidence type="ECO:0000313" key="2">
    <source>
        <dbReference type="Proteomes" id="UP000595296"/>
    </source>
</evidence>
<dbReference type="Gene3D" id="1.25.40.10">
    <property type="entry name" value="Tetratricopeptide repeat domain"/>
    <property type="match status" value="1"/>
</dbReference>
<dbReference type="RefSeq" id="WP_202070176.1">
    <property type="nucleotide sequence ID" value="NZ_CP060138.2"/>
</dbReference>
<proteinExistence type="predicted"/>
<organism evidence="1 2">
    <name type="scientific">Rickettsia tillamookensis</name>
    <dbReference type="NCBI Taxonomy" id="2761623"/>
    <lineage>
        <taxon>Bacteria</taxon>
        <taxon>Pseudomonadati</taxon>
        <taxon>Pseudomonadota</taxon>
        <taxon>Alphaproteobacteria</taxon>
        <taxon>Rickettsiales</taxon>
        <taxon>Rickettsiaceae</taxon>
        <taxon>Rickettsieae</taxon>
        <taxon>Rickettsia</taxon>
        <taxon>spotted fever group</taxon>
    </lineage>
</organism>
<protein>
    <recommendedName>
        <fullName evidence="3">Tetratricopeptide repeat protein</fullName>
    </recommendedName>
</protein>
<name>A0A9E6SRB5_9RICK</name>
<dbReference type="EMBL" id="CP060138">
    <property type="protein sequence ID" value="QQV75775.1"/>
    <property type="molecule type" value="Genomic_DNA"/>
</dbReference>
<dbReference type="InterPro" id="IPR011990">
    <property type="entry name" value="TPR-like_helical_dom_sf"/>
</dbReference>
<sequence length="707" mass="82369">MKNSKPSIIEYSSHINSSNNIVITMLSKDEINKFRTINPTLKANMIVKNLPYLQNVNAAIETILYLFKYLDEEAERIVEKKISVIEMFFNNYKYDEFKGHELLKKYNIQQKGNVLFYNLSSNVKNSYTLQNKFTVKSLDPIENIFLKVQAMSEAFYCSILNNHTEAAETILSDIFTRANISLTLMLNTKNYAKHKECTETLFYLLKFMKTDFQVKFTKELTSHIKYYFGIVNELSEMLIKNDYYAEACKLLEETINNNSIDTNFNEEDKGFCLYRLAHIYEVNGNNKLAEKYYKYALSFLPNDENIMFSLCANYKMTDRPKEAANIILKMSLGNVKYLLEMLNNLYEINKEKLNLINVNTLLPQYLSILNCCKYIAKYNSFSDKERRIYKEELKQELKEIFKFSSDKLLILSTALYTKQVEVAHDVLKTIPKKDMQIYKNFAVLQSYLDPDSILYDESEFKEEVIVEILNTASTSLIADEKTTAALKNIEKSLKYAPQNEEALEIGVAAALLDKDKEKAQGYLNQLSEEKQQEIAVNYNAENIEKLIEKYDPKEIHAHYQRVKQQKLFEISQKITNNQIVSNWNVNKQIIKKNDTYPIGKYKGLNCFAKIAKEVEKKLDKNLIDSFTRAIEKGITYCKTNVNGVKFLQNKAVEIKINDDMRLFTNIFYKNSQEELLLNFDHYGNHNEVENFANNHKLVEALGDLITL</sequence>
<keyword evidence="2" id="KW-1185">Reference proteome</keyword>
<gene>
    <name evidence="1" type="ORF">H6P87_01341</name>
</gene>
<dbReference type="InterPro" id="IPR019734">
    <property type="entry name" value="TPR_rpt"/>
</dbReference>
<dbReference type="SMART" id="SM00028">
    <property type="entry name" value="TPR"/>
    <property type="match status" value="2"/>
</dbReference>
<evidence type="ECO:0008006" key="3">
    <source>
        <dbReference type="Google" id="ProtNLM"/>
    </source>
</evidence>
<accession>A0A9E6SRB5</accession>